<accession>A0A1F4UKR2</accession>
<comment type="caution">
    <text evidence="2">The sequence shown here is derived from an EMBL/GenBank/DDBJ whole genome shotgun (WGS) entry which is preliminary data.</text>
</comment>
<keyword evidence="1" id="KW-1133">Transmembrane helix</keyword>
<reference evidence="2 3" key="1">
    <citation type="journal article" date="2016" name="Nat. Commun.">
        <title>Thousands of microbial genomes shed light on interconnected biogeochemical processes in an aquifer system.</title>
        <authorList>
            <person name="Anantharaman K."/>
            <person name="Brown C.T."/>
            <person name="Hug L.A."/>
            <person name="Sharon I."/>
            <person name="Castelle C.J."/>
            <person name="Probst A.J."/>
            <person name="Thomas B.C."/>
            <person name="Singh A."/>
            <person name="Wilkins M.J."/>
            <person name="Karaoz U."/>
            <person name="Brodie E.L."/>
            <person name="Williams K.H."/>
            <person name="Hubbard S.S."/>
            <person name="Banfield J.F."/>
        </authorList>
    </citation>
    <scope>NUCLEOTIDE SEQUENCE [LARGE SCALE GENOMIC DNA]</scope>
</reference>
<protein>
    <submittedName>
        <fullName evidence="2">Uncharacterized protein</fullName>
    </submittedName>
</protein>
<sequence>MPQSKLGKWSVILHLFFLIIILTSIIFVNIFKILNYDDTWWDITAAIIFPTSLIAFILGVLAINIKKDSSRGVFLSVLLGLFVIIFILTHSLFIND</sequence>
<proteinExistence type="predicted"/>
<dbReference type="EMBL" id="MEUV01000028">
    <property type="protein sequence ID" value="OGC45544.1"/>
    <property type="molecule type" value="Genomic_DNA"/>
</dbReference>
<organism evidence="2 3">
    <name type="scientific">candidate division WWE3 bacterium RBG_19FT_COMBO_34_6</name>
    <dbReference type="NCBI Taxonomy" id="1802612"/>
    <lineage>
        <taxon>Bacteria</taxon>
        <taxon>Katanobacteria</taxon>
    </lineage>
</organism>
<feature type="transmembrane region" description="Helical" evidence="1">
    <location>
        <begin position="43"/>
        <end position="65"/>
    </location>
</feature>
<dbReference type="AlphaFoldDB" id="A0A1F4UKR2"/>
<evidence type="ECO:0000313" key="2">
    <source>
        <dbReference type="EMBL" id="OGC45544.1"/>
    </source>
</evidence>
<evidence type="ECO:0000256" key="1">
    <source>
        <dbReference type="SAM" id="Phobius"/>
    </source>
</evidence>
<dbReference type="Proteomes" id="UP000178615">
    <property type="component" value="Unassembled WGS sequence"/>
</dbReference>
<keyword evidence="1" id="KW-0812">Transmembrane</keyword>
<evidence type="ECO:0000313" key="3">
    <source>
        <dbReference type="Proteomes" id="UP000178615"/>
    </source>
</evidence>
<feature type="transmembrane region" description="Helical" evidence="1">
    <location>
        <begin position="12"/>
        <end position="31"/>
    </location>
</feature>
<keyword evidence="1" id="KW-0472">Membrane</keyword>
<feature type="transmembrane region" description="Helical" evidence="1">
    <location>
        <begin position="72"/>
        <end position="94"/>
    </location>
</feature>
<name>A0A1F4UKR2_UNCKA</name>
<gene>
    <name evidence="2" type="ORF">A2V49_01105</name>
</gene>